<dbReference type="InterPro" id="IPR050951">
    <property type="entry name" value="Retrovirus_Pol_polyprotein"/>
</dbReference>
<keyword evidence="3" id="KW-1185">Reference proteome</keyword>
<dbReference type="InterPro" id="IPR012337">
    <property type="entry name" value="RNaseH-like_sf"/>
</dbReference>
<dbReference type="PANTHER" id="PTHR37984">
    <property type="entry name" value="PROTEIN CBG26694"/>
    <property type="match status" value="1"/>
</dbReference>
<proteinExistence type="predicted"/>
<dbReference type="GO" id="GO:0015074">
    <property type="term" value="P:DNA integration"/>
    <property type="evidence" value="ECO:0007669"/>
    <property type="project" value="InterPro"/>
</dbReference>
<dbReference type="Proteomes" id="UP000007800">
    <property type="component" value="Unassembled WGS sequence"/>
</dbReference>
<feature type="non-terminal residue" evidence="2">
    <location>
        <position position="1"/>
    </location>
</feature>
<dbReference type="PROSITE" id="PS50994">
    <property type="entry name" value="INTEGRASE"/>
    <property type="match status" value="1"/>
</dbReference>
<evidence type="ECO:0000313" key="2">
    <source>
        <dbReference type="EMBL" id="EER02566.1"/>
    </source>
</evidence>
<reference evidence="2 3" key="1">
    <citation type="submission" date="2008-07" db="EMBL/GenBank/DDBJ databases">
        <authorList>
            <person name="El-Sayed N."/>
            <person name="Caler E."/>
            <person name="Inman J."/>
            <person name="Amedeo P."/>
            <person name="Hass B."/>
            <person name="Wortman J."/>
        </authorList>
    </citation>
    <scope>NUCLEOTIDE SEQUENCE [LARGE SCALE GENOMIC DNA]</scope>
    <source>
        <strain evidence="3">ATCC 50983 / TXsc</strain>
    </source>
</reference>
<dbReference type="OrthoDB" id="7761694at2759"/>
<name>C5LL02_PERM5</name>
<dbReference type="GeneID" id="9047716"/>
<feature type="non-terminal residue" evidence="2">
    <location>
        <position position="122"/>
    </location>
</feature>
<feature type="domain" description="Integrase catalytic" evidence="1">
    <location>
        <begin position="1"/>
        <end position="122"/>
    </location>
</feature>
<dbReference type="OMA" id="MPEEREI"/>
<dbReference type="EMBL" id="GG683038">
    <property type="protein sequence ID" value="EER02566.1"/>
    <property type="molecule type" value="Genomic_DNA"/>
</dbReference>
<protein>
    <submittedName>
        <fullName evidence="2">Retrovirus polyprotein, putative</fullName>
    </submittedName>
</protein>
<dbReference type="SUPFAM" id="SSF53098">
    <property type="entry name" value="Ribonuclease H-like"/>
    <property type="match status" value="1"/>
</dbReference>
<organism evidence="3">
    <name type="scientific">Perkinsus marinus (strain ATCC 50983 / TXsc)</name>
    <dbReference type="NCBI Taxonomy" id="423536"/>
    <lineage>
        <taxon>Eukaryota</taxon>
        <taxon>Sar</taxon>
        <taxon>Alveolata</taxon>
        <taxon>Perkinsozoa</taxon>
        <taxon>Perkinsea</taxon>
        <taxon>Perkinsida</taxon>
        <taxon>Perkinsidae</taxon>
        <taxon>Perkinsus</taxon>
    </lineage>
</organism>
<accession>C5LL02</accession>
<dbReference type="InterPro" id="IPR001584">
    <property type="entry name" value="Integrase_cat-core"/>
</dbReference>
<evidence type="ECO:0000259" key="1">
    <source>
        <dbReference type="PROSITE" id="PS50994"/>
    </source>
</evidence>
<evidence type="ECO:0000313" key="3">
    <source>
        <dbReference type="Proteomes" id="UP000007800"/>
    </source>
</evidence>
<dbReference type="PANTHER" id="PTHR37984:SF5">
    <property type="entry name" value="PROTEIN NYNRIN-LIKE"/>
    <property type="match status" value="1"/>
</dbReference>
<dbReference type="Pfam" id="PF00665">
    <property type="entry name" value="rve"/>
    <property type="match status" value="1"/>
</dbReference>
<dbReference type="RefSeq" id="XP_002769848.1">
    <property type="nucleotide sequence ID" value="XM_002769802.1"/>
</dbReference>
<dbReference type="Gene3D" id="3.30.420.10">
    <property type="entry name" value="Ribonuclease H-like superfamily/Ribonuclease H"/>
    <property type="match status" value="1"/>
</dbReference>
<dbReference type="InterPro" id="IPR036397">
    <property type="entry name" value="RNaseH_sf"/>
</dbReference>
<dbReference type="AlphaFoldDB" id="C5LL02"/>
<dbReference type="InParanoid" id="C5LL02"/>
<gene>
    <name evidence="2" type="ORF">Pmar_PMAR005907</name>
</gene>
<sequence length="122" mass="13996">SRRFLCWKVLHTMTTASIISALQRSFSRLGPPRVLICDNAKNLNSSEMRSFLDSYGTKLENSTSYHPQGNSIAEPVHRTLHRLARLHRLHSPGDLKKALPKLVYVYNCRPHKAQSPYYMLFG</sequence>
<dbReference type="GO" id="GO:0003676">
    <property type="term" value="F:nucleic acid binding"/>
    <property type="evidence" value="ECO:0007669"/>
    <property type="project" value="InterPro"/>
</dbReference>